<dbReference type="Proteomes" id="UP000595566">
    <property type="component" value="Segment"/>
</dbReference>
<organism evidence="1 2">
    <name type="scientific">Flavobacterium phage vB_FspM_immuto_2-6A</name>
    <dbReference type="NCBI Taxonomy" id="2801477"/>
    <lineage>
        <taxon>Viruses</taxon>
        <taxon>Duplodnaviria</taxon>
        <taxon>Heunggongvirae</taxon>
        <taxon>Uroviricota</taxon>
        <taxon>Caudoviricetes</taxon>
        <taxon>Immutovirus</taxon>
        <taxon>Immutovirus immuto</taxon>
    </lineage>
</organism>
<reference evidence="1 2" key="1">
    <citation type="submission" date="2020-12" db="EMBL/GenBank/DDBJ databases">
        <title>Dynamics of Baltic Sea phages driven by environmental changes.</title>
        <authorList>
            <person name="Hoetzinger M."/>
            <person name="Nilsson E."/>
            <person name="Holmfeldt K."/>
        </authorList>
    </citation>
    <scope>NUCLEOTIDE SEQUENCE [LARGE SCALE GENOMIC DNA]</scope>
</reference>
<protein>
    <submittedName>
        <fullName evidence="1">Uncharacterized protein</fullName>
    </submittedName>
</protein>
<evidence type="ECO:0000313" key="1">
    <source>
        <dbReference type="EMBL" id="QQO91735.1"/>
    </source>
</evidence>
<gene>
    <name evidence="1" type="ORF">immuto26A_56</name>
</gene>
<proteinExistence type="predicted"/>
<evidence type="ECO:0000313" key="2">
    <source>
        <dbReference type="Proteomes" id="UP000595566"/>
    </source>
</evidence>
<dbReference type="EMBL" id="MW353175">
    <property type="protein sequence ID" value="QQO91735.1"/>
    <property type="molecule type" value="Genomic_DNA"/>
</dbReference>
<keyword evidence="2" id="KW-1185">Reference proteome</keyword>
<sequence length="69" mass="8149">MESKIKLSEEEAEQLFGEIENQGFGYWVEHYGYDGEEDPELVELCKQARVTMSKLRKHIDAIWEHYDIG</sequence>
<name>A0A7T8ERF8_9CAUD</name>
<accession>A0A7T8ERF8</accession>